<organism evidence="1 2">
    <name type="scientific">Desulfallas thermosapovorans DSM 6562</name>
    <dbReference type="NCBI Taxonomy" id="1121431"/>
    <lineage>
        <taxon>Bacteria</taxon>
        <taxon>Bacillati</taxon>
        <taxon>Bacillota</taxon>
        <taxon>Clostridia</taxon>
        <taxon>Eubacteriales</taxon>
        <taxon>Desulfallaceae</taxon>
        <taxon>Desulfallas</taxon>
    </lineage>
</organism>
<name>A0A5S4ZN40_9FIRM</name>
<accession>A0A5S4ZN40</accession>
<gene>
    <name evidence="1" type="ORF">LX24_02690</name>
</gene>
<keyword evidence="2" id="KW-1185">Reference proteome</keyword>
<evidence type="ECO:0000313" key="1">
    <source>
        <dbReference type="EMBL" id="TYO93360.1"/>
    </source>
</evidence>
<comment type="caution">
    <text evidence="1">The sequence shown here is derived from an EMBL/GenBank/DDBJ whole genome shotgun (WGS) entry which is preliminary data.</text>
</comment>
<reference evidence="1 2" key="1">
    <citation type="submission" date="2019-07" db="EMBL/GenBank/DDBJ databases">
        <title>Genomic Encyclopedia of Type Strains, Phase I: the one thousand microbial genomes (KMG-I) project.</title>
        <authorList>
            <person name="Kyrpides N."/>
        </authorList>
    </citation>
    <scope>NUCLEOTIDE SEQUENCE [LARGE SCALE GENOMIC DNA]</scope>
    <source>
        <strain evidence="1 2">DSM 6562</strain>
    </source>
</reference>
<evidence type="ECO:0008006" key="3">
    <source>
        <dbReference type="Google" id="ProtNLM"/>
    </source>
</evidence>
<dbReference type="EMBL" id="VNHM01000019">
    <property type="protein sequence ID" value="TYO93360.1"/>
    <property type="molecule type" value="Genomic_DNA"/>
</dbReference>
<evidence type="ECO:0000313" key="2">
    <source>
        <dbReference type="Proteomes" id="UP000323166"/>
    </source>
</evidence>
<protein>
    <recommendedName>
        <fullName evidence="3">FmdB family regulatory protein</fullName>
    </recommendedName>
</protein>
<proteinExistence type="predicted"/>
<dbReference type="Proteomes" id="UP000323166">
    <property type="component" value="Unassembled WGS sequence"/>
</dbReference>
<dbReference type="AlphaFoldDB" id="A0A5S4ZN40"/>
<dbReference type="Gene3D" id="2.20.28.30">
    <property type="entry name" value="RNA polymerase ii, chain L"/>
    <property type="match status" value="1"/>
</dbReference>
<sequence length="54" mass="6293">MAQIKYICKQCTKVFTFKYLFIKPRRVNCPHCGSTNVREDKKTNCGCSKNGRFT</sequence>